<comment type="caution">
    <text evidence="4">The sequence shown here is derived from an EMBL/GenBank/DDBJ whole genome shotgun (WGS) entry which is preliminary data.</text>
</comment>
<accession>A0ABT0U0P9</accession>
<name>A0ABT0U0P9_9BACT</name>
<dbReference type="Proteomes" id="UP001202961">
    <property type="component" value="Unassembled WGS sequence"/>
</dbReference>
<evidence type="ECO:0000313" key="5">
    <source>
        <dbReference type="Proteomes" id="UP001202961"/>
    </source>
</evidence>
<evidence type="ECO:0000256" key="3">
    <source>
        <dbReference type="SAM" id="MobiDB-lite"/>
    </source>
</evidence>
<organism evidence="4 5">
    <name type="scientific">Aporhodopirellula aestuarii</name>
    <dbReference type="NCBI Taxonomy" id="2950107"/>
    <lineage>
        <taxon>Bacteria</taxon>
        <taxon>Pseudomonadati</taxon>
        <taxon>Planctomycetota</taxon>
        <taxon>Planctomycetia</taxon>
        <taxon>Pirellulales</taxon>
        <taxon>Pirellulaceae</taxon>
        <taxon>Aporhodopirellula</taxon>
    </lineage>
</organism>
<evidence type="ECO:0000256" key="1">
    <source>
        <dbReference type="ARBA" id="ARBA00022676"/>
    </source>
</evidence>
<dbReference type="PANTHER" id="PTHR34136">
    <property type="match status" value="1"/>
</dbReference>
<feature type="region of interest" description="Disordered" evidence="3">
    <location>
        <begin position="1"/>
        <end position="41"/>
    </location>
</feature>
<keyword evidence="2" id="KW-0808">Transferase</keyword>
<evidence type="ECO:0000256" key="2">
    <source>
        <dbReference type="ARBA" id="ARBA00022679"/>
    </source>
</evidence>
<dbReference type="CDD" id="cd06533">
    <property type="entry name" value="Glyco_transf_WecG_TagA"/>
    <property type="match status" value="1"/>
</dbReference>
<keyword evidence="5" id="KW-1185">Reference proteome</keyword>
<dbReference type="RefSeq" id="WP_250928099.1">
    <property type="nucleotide sequence ID" value="NZ_JAMQBK010000022.1"/>
</dbReference>
<dbReference type="PANTHER" id="PTHR34136:SF1">
    <property type="entry name" value="UDP-N-ACETYL-D-MANNOSAMINURONIC ACID TRANSFERASE"/>
    <property type="match status" value="1"/>
</dbReference>
<keyword evidence="1" id="KW-0328">Glycosyltransferase</keyword>
<proteinExistence type="predicted"/>
<dbReference type="NCBIfam" id="TIGR00696">
    <property type="entry name" value="wecG_tagA_cpsF"/>
    <property type="match status" value="1"/>
</dbReference>
<gene>
    <name evidence="4" type="ORF">NB063_07295</name>
</gene>
<evidence type="ECO:0000313" key="4">
    <source>
        <dbReference type="EMBL" id="MCM2370428.1"/>
    </source>
</evidence>
<dbReference type="InterPro" id="IPR004629">
    <property type="entry name" value="WecG_TagA_CpsF"/>
</dbReference>
<sequence length="317" mass="35242">MSTTLDTTVANSTTAPVFVPNRAAPPPRHRYQDDELRTSPGNAVKDERAYDAAPRETVEVWDIPFAPLDMAQSIDAIDRLIARGEPSYAITANLNYCMLNSQDEQVRRITADAALILADGQPIVWRSHLKTKALPERVAGSEMIFHLCERAAEKGHRVFFLGGADGVAEACASRLQAMYPGLQVAGAESPPFRKLTDEEHTAQLDRIRDAKTDLLFVAFGQPKGEKWIHANYQQLGVPVSIQLGASFDFIAGTATRAPEVYQRFGMEWAYRMFSDPGRLIPRYASNAWYLSTALVRDWKCQVGRWGMLPEENVGSRG</sequence>
<dbReference type="Pfam" id="PF03808">
    <property type="entry name" value="Glyco_tran_WecG"/>
    <property type="match status" value="1"/>
</dbReference>
<feature type="compositionally biased region" description="Polar residues" evidence="3">
    <location>
        <begin position="1"/>
        <end position="15"/>
    </location>
</feature>
<dbReference type="EMBL" id="JAMQBK010000022">
    <property type="protein sequence ID" value="MCM2370428.1"/>
    <property type="molecule type" value="Genomic_DNA"/>
</dbReference>
<protein>
    <submittedName>
        <fullName evidence="4">WecB/TagA/CpsF family glycosyltransferase</fullName>
    </submittedName>
</protein>
<reference evidence="4 5" key="1">
    <citation type="journal article" date="2022" name="Syst. Appl. Microbiol.">
        <title>Rhodopirellula aestuarii sp. nov., a novel member of the genus Rhodopirellula isolated from brackish sediments collected in the Tagus River estuary, Portugal.</title>
        <authorList>
            <person name="Vitorino I.R."/>
            <person name="Klimek D."/>
            <person name="Calusinska M."/>
            <person name="Lobo-da-Cunha A."/>
            <person name="Vasconcelos V."/>
            <person name="Lage O.M."/>
        </authorList>
    </citation>
    <scope>NUCLEOTIDE SEQUENCE [LARGE SCALE GENOMIC DNA]</scope>
    <source>
        <strain evidence="4 5">ICT_H3.1</strain>
    </source>
</reference>